<gene>
    <name evidence="1" type="ORF">CY34DRAFT_591663</name>
</gene>
<evidence type="ECO:0000313" key="1">
    <source>
        <dbReference type="EMBL" id="KIK35269.1"/>
    </source>
</evidence>
<organism evidence="1 2">
    <name type="scientific">Suillus luteus UH-Slu-Lm8-n1</name>
    <dbReference type="NCBI Taxonomy" id="930992"/>
    <lineage>
        <taxon>Eukaryota</taxon>
        <taxon>Fungi</taxon>
        <taxon>Dikarya</taxon>
        <taxon>Basidiomycota</taxon>
        <taxon>Agaricomycotina</taxon>
        <taxon>Agaricomycetes</taxon>
        <taxon>Agaricomycetidae</taxon>
        <taxon>Boletales</taxon>
        <taxon>Suillineae</taxon>
        <taxon>Suillaceae</taxon>
        <taxon>Suillus</taxon>
    </lineage>
</organism>
<keyword evidence="2" id="KW-1185">Reference proteome</keyword>
<protein>
    <submittedName>
        <fullName evidence="1">Uncharacterized protein</fullName>
    </submittedName>
</protein>
<dbReference type="EMBL" id="KN835643">
    <property type="protein sequence ID" value="KIK35269.1"/>
    <property type="molecule type" value="Genomic_DNA"/>
</dbReference>
<sequence length="174" mass="19316">MCKRASSAVSHRSDHLTRGTAFIALIIYTHQIQDRPMRGTMSKHGNALPCAAIYYSTTSASICDKQLATSYQQDHAIHKKIRTPQLFCSRESSRVRRRLVAHAKILHLPRRLVEEFGDSNSSAFFVLTQITTNRASSPALEVTGLHASLKILESLCLDLLTSQLQVRGMPSVVA</sequence>
<proteinExistence type="predicted"/>
<name>A0A0D0AB02_9AGAM</name>
<dbReference type="Proteomes" id="UP000054485">
    <property type="component" value="Unassembled WGS sequence"/>
</dbReference>
<reference evidence="2" key="2">
    <citation type="submission" date="2015-01" db="EMBL/GenBank/DDBJ databases">
        <title>Evolutionary Origins and Diversification of the Mycorrhizal Mutualists.</title>
        <authorList>
            <consortium name="DOE Joint Genome Institute"/>
            <consortium name="Mycorrhizal Genomics Consortium"/>
            <person name="Kohler A."/>
            <person name="Kuo A."/>
            <person name="Nagy L.G."/>
            <person name="Floudas D."/>
            <person name="Copeland A."/>
            <person name="Barry K.W."/>
            <person name="Cichocki N."/>
            <person name="Veneault-Fourrey C."/>
            <person name="LaButti K."/>
            <person name="Lindquist E.A."/>
            <person name="Lipzen A."/>
            <person name="Lundell T."/>
            <person name="Morin E."/>
            <person name="Murat C."/>
            <person name="Riley R."/>
            <person name="Ohm R."/>
            <person name="Sun H."/>
            <person name="Tunlid A."/>
            <person name="Henrissat B."/>
            <person name="Grigoriev I.V."/>
            <person name="Hibbett D.S."/>
            <person name="Martin F."/>
        </authorList>
    </citation>
    <scope>NUCLEOTIDE SEQUENCE [LARGE SCALE GENOMIC DNA]</scope>
    <source>
        <strain evidence="2">UH-Slu-Lm8-n1</strain>
    </source>
</reference>
<dbReference type="InParanoid" id="A0A0D0AB02"/>
<evidence type="ECO:0000313" key="2">
    <source>
        <dbReference type="Proteomes" id="UP000054485"/>
    </source>
</evidence>
<dbReference type="AlphaFoldDB" id="A0A0D0AB02"/>
<accession>A0A0D0AB02</accession>
<reference evidence="1 2" key="1">
    <citation type="submission" date="2014-04" db="EMBL/GenBank/DDBJ databases">
        <authorList>
            <consortium name="DOE Joint Genome Institute"/>
            <person name="Kuo A."/>
            <person name="Ruytinx J."/>
            <person name="Rineau F."/>
            <person name="Colpaert J."/>
            <person name="Kohler A."/>
            <person name="Nagy L.G."/>
            <person name="Floudas D."/>
            <person name="Copeland A."/>
            <person name="Barry K.W."/>
            <person name="Cichocki N."/>
            <person name="Veneault-Fourrey C."/>
            <person name="LaButti K."/>
            <person name="Lindquist E.A."/>
            <person name="Lipzen A."/>
            <person name="Lundell T."/>
            <person name="Morin E."/>
            <person name="Murat C."/>
            <person name="Sun H."/>
            <person name="Tunlid A."/>
            <person name="Henrissat B."/>
            <person name="Grigoriev I.V."/>
            <person name="Hibbett D.S."/>
            <person name="Martin F."/>
            <person name="Nordberg H.P."/>
            <person name="Cantor M.N."/>
            <person name="Hua S.X."/>
        </authorList>
    </citation>
    <scope>NUCLEOTIDE SEQUENCE [LARGE SCALE GENOMIC DNA]</scope>
    <source>
        <strain evidence="1 2">UH-Slu-Lm8-n1</strain>
    </source>
</reference>
<dbReference type="HOGENOM" id="CLU_1541122_0_0_1"/>